<dbReference type="SUPFAM" id="SSF54001">
    <property type="entry name" value="Cysteine proteinases"/>
    <property type="match status" value="1"/>
</dbReference>
<gene>
    <name evidence="3" type="ORF">BASA50_006248</name>
</gene>
<keyword evidence="1" id="KW-0833">Ubl conjugation pathway</keyword>
<organism evidence="3 4">
    <name type="scientific">Batrachochytrium salamandrivorans</name>
    <dbReference type="NCBI Taxonomy" id="1357716"/>
    <lineage>
        <taxon>Eukaryota</taxon>
        <taxon>Fungi</taxon>
        <taxon>Fungi incertae sedis</taxon>
        <taxon>Chytridiomycota</taxon>
        <taxon>Chytridiomycota incertae sedis</taxon>
        <taxon>Chytridiomycetes</taxon>
        <taxon>Rhizophydiales</taxon>
        <taxon>Rhizophydiales incertae sedis</taxon>
        <taxon>Batrachochytrium</taxon>
    </lineage>
</organism>
<keyword evidence="1" id="KW-0645">Protease</keyword>
<sequence length="496" mass="54626">MAAAPTVCRVGLAQYGGSRCHCLGVVVVAIKKDSTHSSCLVISSSSSPTSTSDLLVLNKLRLISFSANGFSLLLDRDAGKLLQSDRDGNFTLMYRHARLMIKFYRTNAPLDLLRRRIANALSTGPIQTPLASVATARSPWPRTSPCPAMAPKDSLMVSANDPLQSPLLPLSNSTRNSRISRPVGFSNLGQTCYIAASLQLLFHSPVAHTTTRKSSSQIHNNLDCLMIDAMAAVFEKLERRDTSASVLPLKTVTESLSIQFRGSEQQDAHEFIMFCLDHMSAELMLPGPTLSLPMDLEMAPGLPSSHTTTLQHCIICVKCHTRLTRVEKARDISVYLTAESNAEAPLPLATLILSSLAKEQVDHVCPECQHTVADTCHRIKRFPEMLLIHIKRFWVNNGIIGKHHQAVDIPLVLSSKSLSPERICCDGAPDANFDLRGIISHLGRGTSSGHYIYDGYDFKNSTWIRYDDALITTRVPHMPQSVQCTAYIILFVQRPE</sequence>
<name>A0ABQ8FAH8_9FUNG</name>
<dbReference type="InterPro" id="IPR018200">
    <property type="entry name" value="USP_CS"/>
</dbReference>
<evidence type="ECO:0000313" key="3">
    <source>
        <dbReference type="EMBL" id="KAH6594896.1"/>
    </source>
</evidence>
<protein>
    <recommendedName>
        <fullName evidence="1">Ubiquitin carboxyl-terminal hydrolase</fullName>
        <ecNumber evidence="1">3.4.19.12</ecNumber>
    </recommendedName>
</protein>
<proteinExistence type="inferred from homology"/>
<dbReference type="PANTHER" id="PTHR21646">
    <property type="entry name" value="UBIQUITIN CARBOXYL-TERMINAL HYDROLASE"/>
    <property type="match status" value="1"/>
</dbReference>
<keyword evidence="4" id="KW-1185">Reference proteome</keyword>
<reference evidence="3 4" key="1">
    <citation type="submission" date="2021-02" db="EMBL/GenBank/DDBJ databases">
        <title>Variation within the Batrachochytrium salamandrivorans European outbreak.</title>
        <authorList>
            <person name="Kelly M."/>
            <person name="Pasmans F."/>
            <person name="Shea T.P."/>
            <person name="Munoz J.F."/>
            <person name="Carranza S."/>
            <person name="Cuomo C.A."/>
            <person name="Martel A."/>
        </authorList>
    </citation>
    <scope>NUCLEOTIDE SEQUENCE [LARGE SCALE GENOMIC DNA]</scope>
    <source>
        <strain evidence="3 4">AMFP18/2</strain>
    </source>
</reference>
<dbReference type="PROSITE" id="PS50235">
    <property type="entry name" value="USP_3"/>
    <property type="match status" value="1"/>
</dbReference>
<comment type="similarity">
    <text evidence="1">Belongs to the peptidase C19 family.</text>
</comment>
<evidence type="ECO:0000313" key="4">
    <source>
        <dbReference type="Proteomes" id="UP001648503"/>
    </source>
</evidence>
<dbReference type="InterPro" id="IPR050185">
    <property type="entry name" value="Ub_carboxyl-term_hydrolase"/>
</dbReference>
<keyword evidence="1" id="KW-0788">Thiol protease</keyword>
<dbReference type="EC" id="3.4.19.12" evidence="1"/>
<comment type="catalytic activity">
    <reaction evidence="1">
        <text>Thiol-dependent hydrolysis of ester, thioester, amide, peptide and isopeptide bonds formed by the C-terminal Gly of ubiquitin (a 76-residue protein attached to proteins as an intracellular targeting signal).</text>
        <dbReference type="EC" id="3.4.19.12"/>
    </reaction>
</comment>
<dbReference type="InterPro" id="IPR038765">
    <property type="entry name" value="Papain-like_cys_pep_sf"/>
</dbReference>
<dbReference type="CDD" id="cd02257">
    <property type="entry name" value="Peptidase_C19"/>
    <property type="match status" value="1"/>
</dbReference>
<dbReference type="InterPro" id="IPR001394">
    <property type="entry name" value="Peptidase_C19_UCH"/>
</dbReference>
<dbReference type="PROSITE" id="PS00972">
    <property type="entry name" value="USP_1"/>
    <property type="match status" value="1"/>
</dbReference>
<evidence type="ECO:0000259" key="2">
    <source>
        <dbReference type="PROSITE" id="PS50235"/>
    </source>
</evidence>
<dbReference type="EMBL" id="JAFCIX010000326">
    <property type="protein sequence ID" value="KAH6594896.1"/>
    <property type="molecule type" value="Genomic_DNA"/>
</dbReference>
<accession>A0ABQ8FAH8</accession>
<dbReference type="PROSITE" id="PS00973">
    <property type="entry name" value="USP_2"/>
    <property type="match status" value="1"/>
</dbReference>
<dbReference type="Pfam" id="PF00443">
    <property type="entry name" value="UCH"/>
    <property type="match status" value="1"/>
</dbReference>
<dbReference type="Gene3D" id="3.90.70.10">
    <property type="entry name" value="Cysteine proteinases"/>
    <property type="match status" value="1"/>
</dbReference>
<evidence type="ECO:0000256" key="1">
    <source>
        <dbReference type="RuleBase" id="RU366025"/>
    </source>
</evidence>
<feature type="domain" description="USP" evidence="2">
    <location>
        <begin position="183"/>
        <end position="494"/>
    </location>
</feature>
<dbReference type="InterPro" id="IPR028889">
    <property type="entry name" value="USP"/>
</dbReference>
<keyword evidence="1" id="KW-0378">Hydrolase</keyword>
<comment type="caution">
    <text evidence="3">The sequence shown here is derived from an EMBL/GenBank/DDBJ whole genome shotgun (WGS) entry which is preliminary data.</text>
</comment>
<dbReference type="Proteomes" id="UP001648503">
    <property type="component" value="Unassembled WGS sequence"/>
</dbReference>